<comment type="caution">
    <text evidence="2">The sequence shown here is derived from an EMBL/GenBank/DDBJ whole genome shotgun (WGS) entry which is preliminary data.</text>
</comment>
<feature type="domain" description="SF4 helicase" evidence="1">
    <location>
        <begin position="379"/>
        <end position="654"/>
    </location>
</feature>
<accession>A0A921H5N7</accession>
<dbReference type="PROSITE" id="PS51199">
    <property type="entry name" value="SF4_HELICASE"/>
    <property type="match status" value="1"/>
</dbReference>
<dbReference type="InterPro" id="IPR027032">
    <property type="entry name" value="Twinkle-like"/>
</dbReference>
<reference evidence="2" key="1">
    <citation type="journal article" date="2021" name="PeerJ">
        <title>Extensive microbial diversity within the chicken gut microbiome revealed by metagenomics and culture.</title>
        <authorList>
            <person name="Gilroy R."/>
            <person name="Ravi A."/>
            <person name="Getino M."/>
            <person name="Pursley I."/>
            <person name="Horton D.L."/>
            <person name="Alikhan N.F."/>
            <person name="Baker D."/>
            <person name="Gharbi K."/>
            <person name="Hall N."/>
            <person name="Watson M."/>
            <person name="Adriaenssens E.M."/>
            <person name="Foster-Nyarko E."/>
            <person name="Jarju S."/>
            <person name="Secka A."/>
            <person name="Antonio M."/>
            <person name="Oren A."/>
            <person name="Chaudhuri R.R."/>
            <person name="La Ragione R."/>
            <person name="Hildebrand F."/>
            <person name="Pallen M.J."/>
        </authorList>
    </citation>
    <scope>NUCLEOTIDE SEQUENCE</scope>
    <source>
        <strain evidence="2">6966</strain>
    </source>
</reference>
<dbReference type="Proteomes" id="UP000742098">
    <property type="component" value="Unassembled WGS sequence"/>
</dbReference>
<evidence type="ECO:0000313" key="3">
    <source>
        <dbReference type="Proteomes" id="UP000742098"/>
    </source>
</evidence>
<dbReference type="Pfam" id="PF03796">
    <property type="entry name" value="DnaB_C"/>
    <property type="match status" value="1"/>
</dbReference>
<dbReference type="PANTHER" id="PTHR12873">
    <property type="entry name" value="T7-LIKE MITOCHONDRIAL DNA HELICASE"/>
    <property type="match status" value="1"/>
</dbReference>
<evidence type="ECO:0000259" key="1">
    <source>
        <dbReference type="PROSITE" id="PS51199"/>
    </source>
</evidence>
<dbReference type="GO" id="GO:0005524">
    <property type="term" value="F:ATP binding"/>
    <property type="evidence" value="ECO:0007669"/>
    <property type="project" value="InterPro"/>
</dbReference>
<dbReference type="GO" id="GO:0006260">
    <property type="term" value="P:DNA replication"/>
    <property type="evidence" value="ECO:0007669"/>
    <property type="project" value="InterPro"/>
</dbReference>
<dbReference type="InterPro" id="IPR007694">
    <property type="entry name" value="DNA_helicase_DnaB-like_C"/>
</dbReference>
<proteinExistence type="predicted"/>
<dbReference type="GO" id="GO:0003697">
    <property type="term" value="F:single-stranded DNA binding"/>
    <property type="evidence" value="ECO:0007669"/>
    <property type="project" value="InterPro"/>
</dbReference>
<dbReference type="GO" id="GO:0043139">
    <property type="term" value="F:5'-3' DNA helicase activity"/>
    <property type="evidence" value="ECO:0007669"/>
    <property type="project" value="InterPro"/>
</dbReference>
<evidence type="ECO:0000313" key="2">
    <source>
        <dbReference type="EMBL" id="HJF70861.1"/>
    </source>
</evidence>
<dbReference type="SUPFAM" id="SSF52540">
    <property type="entry name" value="P-loop containing nucleoside triphosphate hydrolases"/>
    <property type="match status" value="1"/>
</dbReference>
<dbReference type="EMBL" id="DYVS01000149">
    <property type="protein sequence ID" value="HJF70861.1"/>
    <property type="molecule type" value="Genomic_DNA"/>
</dbReference>
<reference evidence="2" key="2">
    <citation type="submission" date="2021-09" db="EMBL/GenBank/DDBJ databases">
        <authorList>
            <person name="Gilroy R."/>
        </authorList>
    </citation>
    <scope>NUCLEOTIDE SEQUENCE</scope>
    <source>
        <strain evidence="2">6966</strain>
    </source>
</reference>
<dbReference type="Gene3D" id="3.40.50.300">
    <property type="entry name" value="P-loop containing nucleotide triphosphate hydrolases"/>
    <property type="match status" value="1"/>
</dbReference>
<dbReference type="PANTHER" id="PTHR12873:SF6">
    <property type="entry name" value="TOPRIM DOMAIN-CONTAINING PROTEIN"/>
    <property type="match status" value="1"/>
</dbReference>
<name>A0A921H5N7_9BACT</name>
<protein>
    <submittedName>
        <fullName evidence="2">AAA family ATPase</fullName>
    </submittedName>
</protein>
<organism evidence="2 3">
    <name type="scientific">Butyricimonas virosa</name>
    <dbReference type="NCBI Taxonomy" id="544645"/>
    <lineage>
        <taxon>Bacteria</taxon>
        <taxon>Pseudomonadati</taxon>
        <taxon>Bacteroidota</taxon>
        <taxon>Bacteroidia</taxon>
        <taxon>Bacteroidales</taxon>
        <taxon>Odoribacteraceae</taxon>
        <taxon>Butyricimonas</taxon>
    </lineage>
</organism>
<sequence length="692" mass="79771">MDRIEVMRALEVFCPDDRLFEIRAMHVTRKQDIWSGYFKDHQLACDAIQRFDAEYNIYFVFNSISEMCYSMAQKDKMLLGAESTKDTDVVCRDWVLIDLDPVRGHKKISSSNAEWQAARTKAGQVWKFLRDNGFSFPVVCSSGNGLHLMYKVDSWANTPENDKIVSDFLKALALLFTDDNVDIDVKVGNAARITKLYGTVARKGANDQDRPHRLSKILTVPDEIKPTDKELFLKVNKILPVEEKPTYSNRFNQETFNIDDFINKHGIQVYRDTSVAGLRKIILKECPFDPSHKAPDSAIFVSPSGAIGFTCFHNSCSSYTWKDLRLKYEPDAYDKKDYREFVHKQQYYGHVQREEFKPREETEDKGKKWLSMRDIKFYDPSKVISIPTGFLDLDKAITGLILGEVSLVSGVNGSGKSSWLNVVMMNAVQRGFNVALWSGELVDFKLKGWLDQVAAGKNHVVKNTSYDNVYYTPRNISEKISEWMENKFFLYNNNYGCKWEQIVHDVKDVVTNKGVKLVVIDNLMALDIDGLDGDKYGKQKKFIIDICDMAKQMNIHVILVAHPRKETTLLRKESISGTADLTNAVDNCFLVHRVGEDFVRRASEFFGKEKTLRYAEYSNVLEVCKNRSMGVVDYLVGMYYEVESRRFKNSRAEYIVYGWQEQPKQTELFKRIEPDRSFDINPFEDDSEKAPF</sequence>
<gene>
    <name evidence="2" type="ORF">K8V05_08930</name>
</gene>
<dbReference type="InterPro" id="IPR027417">
    <property type="entry name" value="P-loop_NTPase"/>
</dbReference>
<dbReference type="AlphaFoldDB" id="A0A921H5N7"/>